<evidence type="ECO:0000256" key="6">
    <source>
        <dbReference type="ARBA" id="ARBA00023136"/>
    </source>
</evidence>
<evidence type="ECO:0000259" key="11">
    <source>
        <dbReference type="Pfam" id="PF21088"/>
    </source>
</evidence>
<evidence type="ECO:0000256" key="3">
    <source>
        <dbReference type="ARBA" id="ARBA00022475"/>
    </source>
</evidence>
<reference evidence="12 13" key="1">
    <citation type="submission" date="2019-03" db="EMBL/GenBank/DDBJ databases">
        <title>Genomic Encyclopedia of Type Strains, Phase IV (KMG-IV): sequencing the most valuable type-strain genomes for metagenomic binning, comparative biology and taxonomic classification.</title>
        <authorList>
            <person name="Goeker M."/>
        </authorList>
    </citation>
    <scope>NUCLEOTIDE SEQUENCE [LARGE SCALE GENOMIC DNA]</scope>
    <source>
        <strain evidence="12 13">DSM 18555</strain>
    </source>
</reference>
<comment type="similarity">
    <text evidence="2">Belongs to the MscS (TC 1.A.23) family.</text>
</comment>
<sequence>MALLQEFFVFGISLENWLYALIATSLSYLILDLLTRLAVRFAKKRMSVLARLTKRRIDEAMLGILDGSKRYLYFLFALLIGVQTLILPVKLEQRLSQAMVVIIGIQVAIWINRGINMWMEKLVDPDVHSDLRNRATTTTMVFLLRLVVMLTVLLTVLANIGVNITAFVASLGIGGVAIALALQTILGDLFASLSIGLDKPFEVGDFIVVDDLQGTVEYIGIKTTRLRSISGEQLIRSNAELLKSAIRNYKRMSERRVLFTFGVTHQTSGEKITELTQAIRKIISAISVTRFDRAHFVRIGESSLDFEVVYYLQSSEYSVYMDTQQRINLELMKACAQRDIAFAHPTTTLHVTSKVQLATPRPERAGKTEPEEEMETS</sequence>
<dbReference type="InterPro" id="IPR011066">
    <property type="entry name" value="MscS_channel_C_sf"/>
</dbReference>
<dbReference type="InterPro" id="IPR049142">
    <property type="entry name" value="MS_channel_1st"/>
</dbReference>
<dbReference type="OrthoDB" id="9775207at2"/>
<evidence type="ECO:0000313" key="12">
    <source>
        <dbReference type="EMBL" id="TDN93787.1"/>
    </source>
</evidence>
<proteinExistence type="inferred from homology"/>
<evidence type="ECO:0000259" key="9">
    <source>
        <dbReference type="Pfam" id="PF00924"/>
    </source>
</evidence>
<dbReference type="SUPFAM" id="SSF82689">
    <property type="entry name" value="Mechanosensitive channel protein MscS (YggB), C-terminal domain"/>
    <property type="match status" value="1"/>
</dbReference>
<comment type="subcellular location">
    <subcellularLocation>
        <location evidence="1">Cell membrane</location>
        <topology evidence="1">Multi-pass membrane protein</topology>
    </subcellularLocation>
</comment>
<dbReference type="InterPro" id="IPR010920">
    <property type="entry name" value="LSM_dom_sf"/>
</dbReference>
<protein>
    <submittedName>
        <fullName evidence="12">Small-conductance mechanosensitive channel</fullName>
    </submittedName>
</protein>
<dbReference type="Proteomes" id="UP000294737">
    <property type="component" value="Unassembled WGS sequence"/>
</dbReference>
<name>A0A4R6GG75_9BURK</name>
<dbReference type="InterPro" id="IPR006685">
    <property type="entry name" value="MscS_channel_2nd"/>
</dbReference>
<feature type="transmembrane region" description="Helical" evidence="8">
    <location>
        <begin position="166"/>
        <end position="191"/>
    </location>
</feature>
<feature type="transmembrane region" description="Helical" evidence="8">
    <location>
        <begin position="71"/>
        <end position="89"/>
    </location>
</feature>
<accession>A0A4R6GG75</accession>
<gene>
    <name evidence="12" type="ORF">EV677_0320</name>
</gene>
<evidence type="ECO:0000256" key="2">
    <source>
        <dbReference type="ARBA" id="ARBA00008017"/>
    </source>
</evidence>
<dbReference type="GO" id="GO:0005886">
    <property type="term" value="C:plasma membrane"/>
    <property type="evidence" value="ECO:0007669"/>
    <property type="project" value="UniProtKB-SubCell"/>
</dbReference>
<evidence type="ECO:0000256" key="8">
    <source>
        <dbReference type="SAM" id="Phobius"/>
    </source>
</evidence>
<dbReference type="PANTHER" id="PTHR30566:SF25">
    <property type="entry name" value="INNER MEMBRANE PROTEIN"/>
    <property type="match status" value="1"/>
</dbReference>
<dbReference type="Gene3D" id="1.10.287.1260">
    <property type="match status" value="1"/>
</dbReference>
<feature type="domain" description="Mechanosensitive ion channel MscS C-terminal" evidence="10">
    <location>
        <begin position="258"/>
        <end position="342"/>
    </location>
</feature>
<feature type="domain" description="Mechanosensitive ion channel transmembrane helices 2/3" evidence="11">
    <location>
        <begin position="143"/>
        <end position="183"/>
    </location>
</feature>
<organism evidence="12 13">
    <name type="scientific">Herminiimonas fonticola</name>
    <dbReference type="NCBI Taxonomy" id="303380"/>
    <lineage>
        <taxon>Bacteria</taxon>
        <taxon>Pseudomonadati</taxon>
        <taxon>Pseudomonadota</taxon>
        <taxon>Betaproteobacteria</taxon>
        <taxon>Burkholderiales</taxon>
        <taxon>Oxalobacteraceae</taxon>
        <taxon>Herminiimonas</taxon>
    </lineage>
</organism>
<evidence type="ECO:0000256" key="4">
    <source>
        <dbReference type="ARBA" id="ARBA00022692"/>
    </source>
</evidence>
<feature type="region of interest" description="Disordered" evidence="7">
    <location>
        <begin position="356"/>
        <end position="377"/>
    </location>
</feature>
<evidence type="ECO:0000313" key="13">
    <source>
        <dbReference type="Proteomes" id="UP000294737"/>
    </source>
</evidence>
<dbReference type="InterPro" id="IPR049278">
    <property type="entry name" value="MS_channel_C"/>
</dbReference>
<dbReference type="InterPro" id="IPR011014">
    <property type="entry name" value="MscS_channel_TM-2"/>
</dbReference>
<dbReference type="SUPFAM" id="SSF50182">
    <property type="entry name" value="Sm-like ribonucleoproteins"/>
    <property type="match status" value="1"/>
</dbReference>
<keyword evidence="6 8" id="KW-0472">Membrane</keyword>
<dbReference type="AlphaFoldDB" id="A0A4R6GG75"/>
<evidence type="ECO:0000256" key="7">
    <source>
        <dbReference type="SAM" id="MobiDB-lite"/>
    </source>
</evidence>
<feature type="domain" description="Mechanosensitive ion channel MscS" evidence="9">
    <location>
        <begin position="184"/>
        <end position="251"/>
    </location>
</feature>
<evidence type="ECO:0000256" key="5">
    <source>
        <dbReference type="ARBA" id="ARBA00022989"/>
    </source>
</evidence>
<keyword evidence="5 8" id="KW-1133">Transmembrane helix</keyword>
<evidence type="ECO:0000259" key="10">
    <source>
        <dbReference type="Pfam" id="PF21082"/>
    </source>
</evidence>
<dbReference type="PANTHER" id="PTHR30566">
    <property type="entry name" value="YNAI-RELATED MECHANOSENSITIVE ION CHANNEL"/>
    <property type="match status" value="1"/>
</dbReference>
<keyword evidence="4 8" id="KW-0812">Transmembrane</keyword>
<keyword evidence="13" id="KW-1185">Reference proteome</keyword>
<feature type="transmembrane region" description="Helical" evidence="8">
    <location>
        <begin position="142"/>
        <end position="160"/>
    </location>
</feature>
<dbReference type="GO" id="GO:0008381">
    <property type="term" value="F:mechanosensitive monoatomic ion channel activity"/>
    <property type="evidence" value="ECO:0007669"/>
    <property type="project" value="UniProtKB-ARBA"/>
</dbReference>
<dbReference type="InterPro" id="IPR023408">
    <property type="entry name" value="MscS_beta-dom_sf"/>
</dbReference>
<feature type="transmembrane region" description="Helical" evidence="8">
    <location>
        <begin position="95"/>
        <end position="112"/>
    </location>
</feature>
<evidence type="ECO:0000256" key="1">
    <source>
        <dbReference type="ARBA" id="ARBA00004651"/>
    </source>
</evidence>
<comment type="caution">
    <text evidence="12">The sequence shown here is derived from an EMBL/GenBank/DDBJ whole genome shotgun (WGS) entry which is preliminary data.</text>
</comment>
<dbReference type="Pfam" id="PF21082">
    <property type="entry name" value="MS_channel_3rd"/>
    <property type="match status" value="1"/>
</dbReference>
<dbReference type="EMBL" id="SNWF01000004">
    <property type="protein sequence ID" value="TDN93787.1"/>
    <property type="molecule type" value="Genomic_DNA"/>
</dbReference>
<dbReference type="RefSeq" id="WP_112990487.1">
    <property type="nucleotide sequence ID" value="NZ_PTLZ01000001.1"/>
</dbReference>
<dbReference type="Pfam" id="PF21088">
    <property type="entry name" value="MS_channel_1st"/>
    <property type="match status" value="1"/>
</dbReference>
<feature type="transmembrane region" description="Helical" evidence="8">
    <location>
        <begin position="17"/>
        <end position="39"/>
    </location>
</feature>
<dbReference type="SUPFAM" id="SSF82861">
    <property type="entry name" value="Mechanosensitive channel protein MscS (YggB), transmembrane region"/>
    <property type="match status" value="1"/>
</dbReference>
<dbReference type="Pfam" id="PF00924">
    <property type="entry name" value="MS_channel_2nd"/>
    <property type="match status" value="1"/>
</dbReference>
<dbReference type="Gene3D" id="2.30.30.60">
    <property type="match status" value="1"/>
</dbReference>
<dbReference type="Gene3D" id="3.30.70.100">
    <property type="match status" value="1"/>
</dbReference>
<keyword evidence="3" id="KW-1003">Cell membrane</keyword>